<dbReference type="Gene3D" id="3.30.950.30">
    <property type="entry name" value="Schlafen, AAA domain"/>
    <property type="match status" value="1"/>
</dbReference>
<organism evidence="3 4">
    <name type="scientific">Maribellus comscasis</name>
    <dbReference type="NCBI Taxonomy" id="2681766"/>
    <lineage>
        <taxon>Bacteria</taxon>
        <taxon>Pseudomonadati</taxon>
        <taxon>Bacteroidota</taxon>
        <taxon>Bacteroidia</taxon>
        <taxon>Marinilabiliales</taxon>
        <taxon>Prolixibacteraceae</taxon>
        <taxon>Maribellus</taxon>
    </lineage>
</organism>
<reference evidence="3 4" key="1">
    <citation type="submission" date="2019-11" db="EMBL/GenBank/DDBJ databases">
        <authorList>
            <person name="Zheng R.K."/>
            <person name="Sun C.M."/>
        </authorList>
    </citation>
    <scope>NUCLEOTIDE SEQUENCE [LARGE SCALE GENOMIC DNA]</scope>
    <source>
        <strain evidence="3 4">WC007</strain>
    </source>
</reference>
<name>A0A6I6JWW3_9BACT</name>
<keyword evidence="4" id="KW-1185">Reference proteome</keyword>
<dbReference type="PANTHER" id="PTHR30595:SF6">
    <property type="entry name" value="SCHLAFEN ALBA-2 DOMAIN-CONTAINING PROTEIN"/>
    <property type="match status" value="1"/>
</dbReference>
<dbReference type="EMBL" id="CP046401">
    <property type="protein sequence ID" value="QGY45829.1"/>
    <property type="molecule type" value="Genomic_DNA"/>
</dbReference>
<keyword evidence="1" id="KW-0472">Membrane</keyword>
<feature type="transmembrane region" description="Helical" evidence="1">
    <location>
        <begin position="21"/>
        <end position="41"/>
    </location>
</feature>
<protein>
    <submittedName>
        <fullName evidence="3">ATP-binding protein</fullName>
    </submittedName>
</protein>
<keyword evidence="3" id="KW-0547">Nucleotide-binding</keyword>
<evidence type="ECO:0000313" key="3">
    <source>
        <dbReference type="EMBL" id="QGY45829.1"/>
    </source>
</evidence>
<feature type="transmembrane region" description="Helical" evidence="1">
    <location>
        <begin position="61"/>
        <end position="90"/>
    </location>
</feature>
<keyword evidence="1" id="KW-0812">Transmembrane</keyword>
<keyword evidence="1" id="KW-1133">Transmembrane helix</keyword>
<feature type="domain" description="Schlafen AlbA-2" evidence="2">
    <location>
        <begin position="120"/>
        <end position="255"/>
    </location>
</feature>
<dbReference type="RefSeq" id="WP_158868968.1">
    <property type="nucleotide sequence ID" value="NZ_CP046401.1"/>
</dbReference>
<dbReference type="Pfam" id="PF04326">
    <property type="entry name" value="SLFN_AlbA_2"/>
    <property type="match status" value="1"/>
</dbReference>
<dbReference type="GO" id="GO:0005524">
    <property type="term" value="F:ATP binding"/>
    <property type="evidence" value="ECO:0007669"/>
    <property type="project" value="UniProtKB-KW"/>
</dbReference>
<gene>
    <name evidence="3" type="ORF">GM418_19765</name>
</gene>
<dbReference type="InterPro" id="IPR007421">
    <property type="entry name" value="Schlafen_AlbA_2_dom"/>
</dbReference>
<keyword evidence="3" id="KW-0067">ATP-binding</keyword>
<sequence>MKVRLKKYKFIKNQEILIHAFVGLLVGYFILHPTSMVIYWFENNLNGVSFSALWSVFWNQFVESFSFSMMPMSVAFSVLGLLIGLASGMYNRSIKEKQDKLLTKRQLLKQSIPSLIADGENDFVDFKASLRHDYRQVKTDKNLENEVLKSIAGFLNAKGGTLILGVDNYGSILGLENDYYSLKKKNKDGFQQRLILLVSNEFGKDISTKIHFSFHEIEGKEICALLVEPSHRPVYLNDGGNTIFYLRTGNITHPLTTSETVEYLQSREIT</sequence>
<dbReference type="AlphaFoldDB" id="A0A6I6JWW3"/>
<proteinExistence type="predicted"/>
<dbReference type="PANTHER" id="PTHR30595">
    <property type="entry name" value="GLPR-RELATED TRANSCRIPTIONAL REPRESSOR"/>
    <property type="match status" value="1"/>
</dbReference>
<evidence type="ECO:0000256" key="1">
    <source>
        <dbReference type="SAM" id="Phobius"/>
    </source>
</evidence>
<dbReference type="KEGG" id="mcos:GM418_19765"/>
<dbReference type="InterPro" id="IPR038461">
    <property type="entry name" value="Schlafen_AlbA_2_dom_sf"/>
</dbReference>
<dbReference type="Proteomes" id="UP000428260">
    <property type="component" value="Chromosome"/>
</dbReference>
<evidence type="ECO:0000313" key="4">
    <source>
        <dbReference type="Proteomes" id="UP000428260"/>
    </source>
</evidence>
<accession>A0A6I6JWW3</accession>
<evidence type="ECO:0000259" key="2">
    <source>
        <dbReference type="Pfam" id="PF04326"/>
    </source>
</evidence>